<reference evidence="2 3" key="1">
    <citation type="submission" date="2016-11" db="EMBL/GenBank/DDBJ databases">
        <title>The macronuclear genome of Stentor coeruleus: a giant cell with tiny introns.</title>
        <authorList>
            <person name="Slabodnick M."/>
            <person name="Ruby J.G."/>
            <person name="Reiff S.B."/>
            <person name="Swart E.C."/>
            <person name="Gosai S."/>
            <person name="Prabakaran S."/>
            <person name="Witkowska E."/>
            <person name="Larue G.E."/>
            <person name="Fisher S."/>
            <person name="Freeman R.M."/>
            <person name="Gunawardena J."/>
            <person name="Chu W."/>
            <person name="Stover N.A."/>
            <person name="Gregory B.D."/>
            <person name="Nowacki M."/>
            <person name="Derisi J."/>
            <person name="Roy S.W."/>
            <person name="Marshall W.F."/>
            <person name="Sood P."/>
        </authorList>
    </citation>
    <scope>NUCLEOTIDE SEQUENCE [LARGE SCALE GENOMIC DNA]</scope>
    <source>
        <strain evidence="2">WM001</strain>
    </source>
</reference>
<dbReference type="Proteomes" id="UP000187209">
    <property type="component" value="Unassembled WGS sequence"/>
</dbReference>
<name>A0A1R2B6P3_9CILI</name>
<evidence type="ECO:0000256" key="1">
    <source>
        <dbReference type="SAM" id="Phobius"/>
    </source>
</evidence>
<keyword evidence="3" id="KW-1185">Reference proteome</keyword>
<comment type="caution">
    <text evidence="2">The sequence shown here is derived from an EMBL/GenBank/DDBJ whole genome shotgun (WGS) entry which is preliminary data.</text>
</comment>
<feature type="transmembrane region" description="Helical" evidence="1">
    <location>
        <begin position="134"/>
        <end position="154"/>
    </location>
</feature>
<feature type="transmembrane region" description="Helical" evidence="1">
    <location>
        <begin position="12"/>
        <end position="34"/>
    </location>
</feature>
<gene>
    <name evidence="2" type="ORF">SteCoe_29066</name>
</gene>
<evidence type="ECO:0000313" key="3">
    <source>
        <dbReference type="Proteomes" id="UP000187209"/>
    </source>
</evidence>
<keyword evidence="1" id="KW-0812">Transmembrane</keyword>
<dbReference type="AlphaFoldDB" id="A0A1R2B6P3"/>
<keyword evidence="1" id="KW-0472">Membrane</keyword>
<proteinExistence type="predicted"/>
<feature type="transmembrane region" description="Helical" evidence="1">
    <location>
        <begin position="160"/>
        <end position="183"/>
    </location>
</feature>
<keyword evidence="1" id="KW-1133">Transmembrane helix</keyword>
<feature type="transmembrane region" description="Helical" evidence="1">
    <location>
        <begin position="95"/>
        <end position="114"/>
    </location>
</feature>
<protein>
    <submittedName>
        <fullName evidence="2">Uncharacterized protein</fullName>
    </submittedName>
</protein>
<accession>A0A1R2B6P3</accession>
<organism evidence="2 3">
    <name type="scientific">Stentor coeruleus</name>
    <dbReference type="NCBI Taxonomy" id="5963"/>
    <lineage>
        <taxon>Eukaryota</taxon>
        <taxon>Sar</taxon>
        <taxon>Alveolata</taxon>
        <taxon>Ciliophora</taxon>
        <taxon>Postciliodesmatophora</taxon>
        <taxon>Heterotrichea</taxon>
        <taxon>Heterotrichida</taxon>
        <taxon>Stentoridae</taxon>
        <taxon>Stentor</taxon>
    </lineage>
</organism>
<sequence length="241" mass="27352">MSKPLSTDTAIAFKVSFDILQIALSLVTLVLNILTYDSDFHISPLSITYSFTVNSLSSYVKSSYDDFDNYLCKTSITKTHEVCDKIDNFRIAGEIYLILSILANLFTLYSILNLIGKKWRCSSRGCFHLDFSQYINPVLFILCFLLYCIVANVFNSRASLEIGFVTMVFCNLISIIGIIFYFAKKKTINEHGFLYNIENKQEPSEGSELESSKIDIETIKKTENDEEKLDPLINTGKVPSK</sequence>
<dbReference type="EMBL" id="MPUH01000898">
    <property type="protein sequence ID" value="OMJ72473.1"/>
    <property type="molecule type" value="Genomic_DNA"/>
</dbReference>
<evidence type="ECO:0000313" key="2">
    <source>
        <dbReference type="EMBL" id="OMJ72473.1"/>
    </source>
</evidence>